<gene>
    <name evidence="1" type="ORF">BRAA04T18895Z</name>
</gene>
<dbReference type="EMBL" id="LR031576">
    <property type="protein sequence ID" value="VDD16316.1"/>
    <property type="molecule type" value="Genomic_DNA"/>
</dbReference>
<sequence length="344" mass="37721">MPVLRPGAPFLTTSLLTPMFLFGESCSVRVEALVCLFTDLVPPDLKCSGGSQPVESLAGYSRRSASTLVCYYAYLSLDEYPPLVGVDTMHPSGVAPRLQDPSSFPPPELFVSPKFLSPRRFKKRFGVLPPPHLISPYVGRRPEPMARPSPDLSYLLTRRRTSSAVLSLYRRGHIIDGFSGLFTEAGSPYLSYTKSLMFAQSPMGSPGSPSSPLAYFCLEKRTFSSTTSLLRSVSLPNIKWKCSSISITVLLSCVAARSGPEDATDFVSTIFRGADWVLTSPLYVTISQLSDFVVKALSTHSSFVLNLLSSSHEELSCLSTCVIVFYLLNQRGWSISSFYCNPKS</sequence>
<dbReference type="AlphaFoldDB" id="A0A3P6CL65"/>
<protein>
    <submittedName>
        <fullName evidence="1">Uncharacterized protein</fullName>
    </submittedName>
</protein>
<proteinExistence type="predicted"/>
<evidence type="ECO:0000313" key="1">
    <source>
        <dbReference type="EMBL" id="VDD16316.1"/>
    </source>
</evidence>
<name>A0A3P6CL65_BRACM</name>
<accession>A0A3P6CL65</accession>
<reference evidence="1" key="1">
    <citation type="submission" date="2018-11" db="EMBL/GenBank/DDBJ databases">
        <authorList>
            <consortium name="Genoscope - CEA"/>
            <person name="William W."/>
        </authorList>
    </citation>
    <scope>NUCLEOTIDE SEQUENCE</scope>
</reference>
<organism evidence="1">
    <name type="scientific">Brassica campestris</name>
    <name type="common">Field mustard</name>
    <dbReference type="NCBI Taxonomy" id="3711"/>
    <lineage>
        <taxon>Eukaryota</taxon>
        <taxon>Viridiplantae</taxon>
        <taxon>Streptophyta</taxon>
        <taxon>Embryophyta</taxon>
        <taxon>Tracheophyta</taxon>
        <taxon>Spermatophyta</taxon>
        <taxon>Magnoliopsida</taxon>
        <taxon>eudicotyledons</taxon>
        <taxon>Gunneridae</taxon>
        <taxon>Pentapetalae</taxon>
        <taxon>rosids</taxon>
        <taxon>malvids</taxon>
        <taxon>Brassicales</taxon>
        <taxon>Brassicaceae</taxon>
        <taxon>Brassiceae</taxon>
        <taxon>Brassica</taxon>
    </lineage>
</organism>